<accession>A0AAD6MUW3</accession>
<dbReference type="EMBL" id="JAQJAN010000010">
    <property type="protein sequence ID" value="KAJ5719816.1"/>
    <property type="molecule type" value="Genomic_DNA"/>
</dbReference>
<dbReference type="AlphaFoldDB" id="A0AAD6MUW3"/>
<comment type="caution">
    <text evidence="2">The sequence shown here is derived from an EMBL/GenBank/DDBJ whole genome shotgun (WGS) entry which is preliminary data.</text>
</comment>
<keyword evidence="3" id="KW-1185">Reference proteome</keyword>
<evidence type="ECO:0000313" key="3">
    <source>
        <dbReference type="Proteomes" id="UP001215712"/>
    </source>
</evidence>
<proteinExistence type="predicted"/>
<protein>
    <submittedName>
        <fullName evidence="2">Uncharacterized protein</fullName>
    </submittedName>
</protein>
<evidence type="ECO:0000256" key="1">
    <source>
        <dbReference type="SAM" id="MobiDB-lite"/>
    </source>
</evidence>
<evidence type="ECO:0000313" key="2">
    <source>
        <dbReference type="EMBL" id="KAJ5719816.1"/>
    </source>
</evidence>
<sequence length="128" mass="14056">MVITPSPHKTDEDNDSIPPGNTLLADNASPVSVDDLASDSAAIRTCQLRRYPVPDGRGSPEDQSFSYPECLLPLERRTGQTERLTLPELEFTLQFNTRANCAPPAFAVPASWSTLLQSPPETSWSRPM</sequence>
<gene>
    <name evidence="2" type="ORF">N7493_007394</name>
</gene>
<dbReference type="Proteomes" id="UP001215712">
    <property type="component" value="Unassembled WGS sequence"/>
</dbReference>
<organism evidence="2 3">
    <name type="scientific">Penicillium malachiteum</name>
    <dbReference type="NCBI Taxonomy" id="1324776"/>
    <lineage>
        <taxon>Eukaryota</taxon>
        <taxon>Fungi</taxon>
        <taxon>Dikarya</taxon>
        <taxon>Ascomycota</taxon>
        <taxon>Pezizomycotina</taxon>
        <taxon>Eurotiomycetes</taxon>
        <taxon>Eurotiomycetidae</taxon>
        <taxon>Eurotiales</taxon>
        <taxon>Aspergillaceae</taxon>
        <taxon>Penicillium</taxon>
    </lineage>
</organism>
<reference evidence="2" key="1">
    <citation type="journal article" date="2023" name="IMA Fungus">
        <title>Comparative genomic study of the Penicillium genus elucidates a diverse pangenome and 15 lateral gene transfer events.</title>
        <authorList>
            <person name="Petersen C."/>
            <person name="Sorensen T."/>
            <person name="Nielsen M.R."/>
            <person name="Sondergaard T.E."/>
            <person name="Sorensen J.L."/>
            <person name="Fitzpatrick D.A."/>
            <person name="Frisvad J.C."/>
            <person name="Nielsen K.L."/>
        </authorList>
    </citation>
    <scope>NUCLEOTIDE SEQUENCE</scope>
    <source>
        <strain evidence="2">IBT 17514</strain>
    </source>
</reference>
<name>A0AAD6MUW3_9EURO</name>
<reference evidence="2" key="2">
    <citation type="submission" date="2023-01" db="EMBL/GenBank/DDBJ databases">
        <authorList>
            <person name="Petersen C."/>
        </authorList>
    </citation>
    <scope>NUCLEOTIDE SEQUENCE</scope>
    <source>
        <strain evidence="2">IBT 17514</strain>
    </source>
</reference>
<feature type="region of interest" description="Disordered" evidence="1">
    <location>
        <begin position="1"/>
        <end position="27"/>
    </location>
</feature>